<protein>
    <recommendedName>
        <fullName evidence="3">NmrA-like domain-containing protein</fullName>
    </recommendedName>
</protein>
<dbReference type="Gene3D" id="3.40.50.720">
    <property type="entry name" value="NAD(P)-binding Rossmann-like Domain"/>
    <property type="match status" value="1"/>
</dbReference>
<dbReference type="Gene3D" id="3.90.25.10">
    <property type="entry name" value="UDP-galactose 4-epimerase, domain 1"/>
    <property type="match status" value="1"/>
</dbReference>
<evidence type="ECO:0000313" key="5">
    <source>
        <dbReference type="Proteomes" id="UP000305067"/>
    </source>
</evidence>
<dbReference type="OrthoDB" id="9974981at2759"/>
<reference evidence="4 5" key="1">
    <citation type="journal article" date="2019" name="Nat. Ecol. Evol.">
        <title>Megaphylogeny resolves global patterns of mushroom evolution.</title>
        <authorList>
            <person name="Varga T."/>
            <person name="Krizsan K."/>
            <person name="Foldi C."/>
            <person name="Dima B."/>
            <person name="Sanchez-Garcia M."/>
            <person name="Sanchez-Ramirez S."/>
            <person name="Szollosi G.J."/>
            <person name="Szarkandi J.G."/>
            <person name="Papp V."/>
            <person name="Albert L."/>
            <person name="Andreopoulos W."/>
            <person name="Angelini C."/>
            <person name="Antonin V."/>
            <person name="Barry K.W."/>
            <person name="Bougher N.L."/>
            <person name="Buchanan P."/>
            <person name="Buyck B."/>
            <person name="Bense V."/>
            <person name="Catcheside P."/>
            <person name="Chovatia M."/>
            <person name="Cooper J."/>
            <person name="Damon W."/>
            <person name="Desjardin D."/>
            <person name="Finy P."/>
            <person name="Geml J."/>
            <person name="Haridas S."/>
            <person name="Hughes K."/>
            <person name="Justo A."/>
            <person name="Karasinski D."/>
            <person name="Kautmanova I."/>
            <person name="Kiss B."/>
            <person name="Kocsube S."/>
            <person name="Kotiranta H."/>
            <person name="LaButti K.M."/>
            <person name="Lechner B.E."/>
            <person name="Liimatainen K."/>
            <person name="Lipzen A."/>
            <person name="Lukacs Z."/>
            <person name="Mihaltcheva S."/>
            <person name="Morgado L.N."/>
            <person name="Niskanen T."/>
            <person name="Noordeloos M.E."/>
            <person name="Ohm R.A."/>
            <person name="Ortiz-Santana B."/>
            <person name="Ovrebo C."/>
            <person name="Racz N."/>
            <person name="Riley R."/>
            <person name="Savchenko A."/>
            <person name="Shiryaev A."/>
            <person name="Soop K."/>
            <person name="Spirin V."/>
            <person name="Szebenyi C."/>
            <person name="Tomsovsky M."/>
            <person name="Tulloss R.E."/>
            <person name="Uehling J."/>
            <person name="Grigoriev I.V."/>
            <person name="Vagvolgyi C."/>
            <person name="Papp T."/>
            <person name="Martin F.M."/>
            <person name="Miettinen O."/>
            <person name="Hibbett D.S."/>
            <person name="Nagy L.G."/>
        </authorList>
    </citation>
    <scope>NUCLEOTIDE SEQUENCE [LARGE SCALE GENOMIC DNA]</scope>
    <source>
        <strain evidence="4 5">CBS 309.79</strain>
    </source>
</reference>
<dbReference type="AlphaFoldDB" id="A0A5C3Q113"/>
<keyword evidence="5" id="KW-1185">Reference proteome</keyword>
<proteinExistence type="predicted"/>
<evidence type="ECO:0000313" key="4">
    <source>
        <dbReference type="EMBL" id="TFK95501.1"/>
    </source>
</evidence>
<evidence type="ECO:0000259" key="3">
    <source>
        <dbReference type="Pfam" id="PF05368"/>
    </source>
</evidence>
<dbReference type="InterPro" id="IPR036291">
    <property type="entry name" value="NAD(P)-bd_dom_sf"/>
</dbReference>
<dbReference type="EMBL" id="ML178882">
    <property type="protein sequence ID" value="TFK95501.1"/>
    <property type="molecule type" value="Genomic_DNA"/>
</dbReference>
<accession>A0A5C3Q113</accession>
<organism evidence="4 5">
    <name type="scientific">Pterulicium gracile</name>
    <dbReference type="NCBI Taxonomy" id="1884261"/>
    <lineage>
        <taxon>Eukaryota</taxon>
        <taxon>Fungi</taxon>
        <taxon>Dikarya</taxon>
        <taxon>Basidiomycota</taxon>
        <taxon>Agaricomycotina</taxon>
        <taxon>Agaricomycetes</taxon>
        <taxon>Agaricomycetidae</taxon>
        <taxon>Agaricales</taxon>
        <taxon>Pleurotineae</taxon>
        <taxon>Pterulaceae</taxon>
        <taxon>Pterulicium</taxon>
    </lineage>
</organism>
<sequence length="331" mass="36380">MSTKPTVLILGATGQTGESILKGIVQTNAFNVEALVRHSSSTKPEVEALRQQGIPIRLADTSGPLPDLIDALKGVDIFISAIGATGLLDQLKVVDAVKAAGVKRFIPCGFIIVTPVGNVMGMRDEKEEVYNYIKKQRVPYTVVDTGYWSQLSVPRVPSGRLDGVLLIPANEVYAGGDAENIITDLWDIGTLVAEIIRDERTLNKYVVTCGEVLSQNEITKIVEEVSGEKVELTAVSHTEQLLHRLSEARASIAAGSTEWSTKAKMVVLEYSHSKYVRGDNSPAYAKYLGYLDTRDLYPGVKTRSFREFVKDALDGKEGKMYRHKNWNFSSD</sequence>
<gene>
    <name evidence="4" type="ORF">BDV98DRAFT_556342</name>
</gene>
<evidence type="ECO:0000256" key="2">
    <source>
        <dbReference type="ARBA" id="ARBA00023002"/>
    </source>
</evidence>
<dbReference type="Pfam" id="PF05368">
    <property type="entry name" value="NmrA"/>
    <property type="match status" value="1"/>
</dbReference>
<feature type="domain" description="NmrA-like" evidence="3">
    <location>
        <begin position="4"/>
        <end position="245"/>
    </location>
</feature>
<evidence type="ECO:0000256" key="1">
    <source>
        <dbReference type="ARBA" id="ARBA00022857"/>
    </source>
</evidence>
<keyword evidence="2" id="KW-0560">Oxidoreductase</keyword>
<dbReference type="InterPro" id="IPR008030">
    <property type="entry name" value="NmrA-like"/>
</dbReference>
<keyword evidence="1" id="KW-0521">NADP</keyword>
<dbReference type="SUPFAM" id="SSF51735">
    <property type="entry name" value="NAD(P)-binding Rossmann-fold domains"/>
    <property type="match status" value="1"/>
</dbReference>
<dbReference type="PANTHER" id="PTHR47706">
    <property type="entry name" value="NMRA-LIKE FAMILY PROTEIN"/>
    <property type="match status" value="1"/>
</dbReference>
<dbReference type="InterPro" id="IPR051609">
    <property type="entry name" value="NmrA/Isoflavone_reductase-like"/>
</dbReference>
<dbReference type="Proteomes" id="UP000305067">
    <property type="component" value="Unassembled WGS sequence"/>
</dbReference>
<dbReference type="STRING" id="1884261.A0A5C3Q113"/>
<dbReference type="PANTHER" id="PTHR47706:SF9">
    <property type="entry name" value="NMRA-LIKE DOMAIN-CONTAINING PROTEIN-RELATED"/>
    <property type="match status" value="1"/>
</dbReference>
<name>A0A5C3Q113_9AGAR</name>
<dbReference type="CDD" id="cd05259">
    <property type="entry name" value="PCBER_SDR_a"/>
    <property type="match status" value="1"/>
</dbReference>
<dbReference type="InterPro" id="IPR045312">
    <property type="entry name" value="PCBER-like"/>
</dbReference>
<dbReference type="GO" id="GO:0016491">
    <property type="term" value="F:oxidoreductase activity"/>
    <property type="evidence" value="ECO:0007669"/>
    <property type="project" value="UniProtKB-KW"/>
</dbReference>